<dbReference type="RefSeq" id="WP_008478907.1">
    <property type="nucleotide sequence ID" value="NZ_CAGS01000297.1"/>
</dbReference>
<keyword evidence="1" id="KW-0472">Membrane</keyword>
<dbReference type="OrthoDB" id="162791at2"/>
<comment type="caution">
    <text evidence="2">The sequence shown here is derived from an EMBL/GenBank/DDBJ whole genome shotgun (WGS) entry which is preliminary data.</text>
</comment>
<gene>
    <name evidence="2" type="ORF">NITHO_3660003</name>
</gene>
<feature type="transmembrane region" description="Helical" evidence="1">
    <location>
        <begin position="6"/>
        <end position="26"/>
    </location>
</feature>
<dbReference type="EMBL" id="CAGS01000297">
    <property type="protein sequence ID" value="CCF84621.1"/>
    <property type="molecule type" value="Genomic_DNA"/>
</dbReference>
<evidence type="ECO:0000313" key="2">
    <source>
        <dbReference type="EMBL" id="CCF84621.1"/>
    </source>
</evidence>
<feature type="transmembrane region" description="Helical" evidence="1">
    <location>
        <begin position="72"/>
        <end position="89"/>
    </location>
</feature>
<name>I4EIV9_9BACT</name>
<feature type="transmembrane region" description="Helical" evidence="1">
    <location>
        <begin position="38"/>
        <end position="60"/>
    </location>
</feature>
<reference evidence="2 3" key="1">
    <citation type="journal article" date="2012" name="ISME J.">
        <title>Nitrification expanded: discovery, physiology and genomics of a nitrite-oxidizing bacterium from the phylum Chloroflexi.</title>
        <authorList>
            <person name="Sorokin D.Y."/>
            <person name="Lucker S."/>
            <person name="Vejmelkova D."/>
            <person name="Kostrikina N.A."/>
            <person name="Kleerebezem R."/>
            <person name="Rijpstra W.I."/>
            <person name="Damste J.S."/>
            <person name="Le Paslier D."/>
            <person name="Muyzer G."/>
            <person name="Wagner M."/>
            <person name="van Loosdrecht M.C."/>
            <person name="Daims H."/>
        </authorList>
    </citation>
    <scope>NUCLEOTIDE SEQUENCE [LARGE SCALE GENOMIC DNA]</scope>
    <source>
        <strain evidence="3">none</strain>
    </source>
</reference>
<sequence length="121" mass="13073">MVDVLHGRFGMVLILYMLVLGVWGVLNFVRGSGVSGSYLGALLIGEIVAIVQTLMGVGLLLSDVHPGRQIHFLYGALYPLIIPFVYTYARSQPPRRASFLYGLATLFLFGLAIRAMGTGGV</sequence>
<protein>
    <submittedName>
        <fullName evidence="2">Uncharacterized protein</fullName>
    </submittedName>
</protein>
<keyword evidence="3" id="KW-1185">Reference proteome</keyword>
<organism evidence="2 3">
    <name type="scientific">Nitrolancea hollandica Lb</name>
    <dbReference type="NCBI Taxonomy" id="1129897"/>
    <lineage>
        <taxon>Bacteria</taxon>
        <taxon>Pseudomonadati</taxon>
        <taxon>Thermomicrobiota</taxon>
        <taxon>Thermomicrobia</taxon>
        <taxon>Sphaerobacterales</taxon>
        <taxon>Sphaerobacterineae</taxon>
        <taxon>Sphaerobacteraceae</taxon>
        <taxon>Nitrolancea</taxon>
    </lineage>
</organism>
<evidence type="ECO:0000256" key="1">
    <source>
        <dbReference type="SAM" id="Phobius"/>
    </source>
</evidence>
<dbReference type="AlphaFoldDB" id="I4EIV9"/>
<dbReference type="Proteomes" id="UP000004221">
    <property type="component" value="Unassembled WGS sequence"/>
</dbReference>
<keyword evidence="1" id="KW-1133">Transmembrane helix</keyword>
<feature type="transmembrane region" description="Helical" evidence="1">
    <location>
        <begin position="98"/>
        <end position="117"/>
    </location>
</feature>
<proteinExistence type="predicted"/>
<keyword evidence="1" id="KW-0812">Transmembrane</keyword>
<accession>I4EIV9</accession>
<evidence type="ECO:0000313" key="3">
    <source>
        <dbReference type="Proteomes" id="UP000004221"/>
    </source>
</evidence>